<feature type="compositionally biased region" description="Basic and acidic residues" evidence="1">
    <location>
        <begin position="264"/>
        <end position="278"/>
    </location>
</feature>
<reference evidence="2" key="2">
    <citation type="submission" date="2025-08" db="UniProtKB">
        <authorList>
            <consortium name="Ensembl"/>
        </authorList>
    </citation>
    <scope>IDENTIFICATION</scope>
</reference>
<feature type="compositionally biased region" description="Basic and acidic residues" evidence="1">
    <location>
        <begin position="233"/>
        <end position="248"/>
    </location>
</feature>
<evidence type="ECO:0000313" key="3">
    <source>
        <dbReference type="Proteomes" id="UP000314985"/>
    </source>
</evidence>
<sequence length="340" mass="36139">MYLMSLNCTLQSAENGTFWGKRTICCSWDHLLLPQPSPNNRDVDVPTPTLLRQQKKRSGPESRRRPGRSPLGPQGAHRGPGIQTQNQEEVVGRRGIPISANGSVSAWTGPGRESSGGLTFALDSASPALLLRGSQGLAGGEGQTPARLSALSVGLELGALGDRQGDEDLGGIIRGHDHQAGVGQGLGKGVPGQHGIRKREEQRAPAGAPAPGQATPQHGGQGQGVSRQGQDQVGREVPKQEAVVRESGQDDQEQEAGLQGRQAKGPEVEQVGRGEGGHAWRRQGWEGRVSLLLPCLASPSSPRGPSPRPPPRPRPHYPSPALQRRPPCGPFFLWWVSAWP</sequence>
<feature type="compositionally biased region" description="Pro residues" evidence="1">
    <location>
        <begin position="302"/>
        <end position="318"/>
    </location>
</feature>
<reference evidence="2 3" key="1">
    <citation type="submission" date="2017-08" db="EMBL/GenBank/DDBJ databases">
        <title>USMARCv1.0.</title>
        <authorList>
            <person name="Hannum G.I."/>
            <person name="Koren S."/>
            <person name="Schroeder S.G."/>
            <person name="Chin S.C."/>
            <person name="Nonneman D.J."/>
            <person name="Becker S.A."/>
            <person name="Rosen B.D."/>
            <person name="Bickhart D.M."/>
            <person name="Putnam N.H."/>
            <person name="Green R.E."/>
            <person name="Tuggle C.K."/>
            <person name="Liu H."/>
            <person name="Rohrer G.A."/>
            <person name="Warr A."/>
            <person name="Hall R."/>
            <person name="Kim K."/>
            <person name="Hume D.A."/>
            <person name="Talbot R."/>
            <person name="Chow W."/>
            <person name="Howe K."/>
            <person name="Schwartz A.S."/>
            <person name="Watson M."/>
            <person name="Archibald A.L."/>
            <person name="Phillippy A.M."/>
            <person name="Smith T.P.L."/>
        </authorList>
    </citation>
    <scope>NUCLEOTIDE SEQUENCE [LARGE SCALE GENOMIC DNA]</scope>
</reference>
<feature type="region of interest" description="Disordered" evidence="1">
    <location>
        <begin position="168"/>
        <end position="327"/>
    </location>
</feature>
<evidence type="ECO:0000256" key="1">
    <source>
        <dbReference type="SAM" id="MobiDB-lite"/>
    </source>
</evidence>
<dbReference type="Proteomes" id="UP000314985">
    <property type="component" value="Chromosome 6"/>
</dbReference>
<feature type="compositionally biased region" description="Gly residues" evidence="1">
    <location>
        <begin position="182"/>
        <end position="192"/>
    </location>
</feature>
<dbReference type="Ensembl" id="ENSSSCT00070039248.1">
    <property type="protein sequence ID" value="ENSSSCP00070032869.1"/>
    <property type="gene ID" value="ENSSSCG00070019812.1"/>
</dbReference>
<protein>
    <submittedName>
        <fullName evidence="2">Uncharacterized protein</fullName>
    </submittedName>
</protein>
<dbReference type="AlphaFoldDB" id="A0A4X1US33"/>
<proteinExistence type="predicted"/>
<feature type="compositionally biased region" description="Low complexity" evidence="1">
    <location>
        <begin position="204"/>
        <end position="232"/>
    </location>
</feature>
<feature type="region of interest" description="Disordered" evidence="1">
    <location>
        <begin position="36"/>
        <end position="90"/>
    </location>
</feature>
<name>A0A4X1US33_PIG</name>
<organism evidence="2 3">
    <name type="scientific">Sus scrofa</name>
    <name type="common">Pig</name>
    <dbReference type="NCBI Taxonomy" id="9823"/>
    <lineage>
        <taxon>Eukaryota</taxon>
        <taxon>Metazoa</taxon>
        <taxon>Chordata</taxon>
        <taxon>Craniata</taxon>
        <taxon>Vertebrata</taxon>
        <taxon>Euteleostomi</taxon>
        <taxon>Mammalia</taxon>
        <taxon>Eutheria</taxon>
        <taxon>Laurasiatheria</taxon>
        <taxon>Artiodactyla</taxon>
        <taxon>Suina</taxon>
        <taxon>Suidae</taxon>
        <taxon>Sus</taxon>
    </lineage>
</organism>
<feature type="compositionally biased region" description="Low complexity" evidence="1">
    <location>
        <begin position="290"/>
        <end position="301"/>
    </location>
</feature>
<evidence type="ECO:0000313" key="2">
    <source>
        <dbReference type="Ensembl" id="ENSSSCP00070032869.1"/>
    </source>
</evidence>
<accession>A0A4X1US33</accession>